<organism evidence="5 6">
    <name type="scientific">Xylanibacter rodentium</name>
    <dbReference type="NCBI Taxonomy" id="2736289"/>
    <lineage>
        <taxon>Bacteria</taxon>
        <taxon>Pseudomonadati</taxon>
        <taxon>Bacteroidota</taxon>
        <taxon>Bacteroidia</taxon>
        <taxon>Bacteroidales</taxon>
        <taxon>Prevotellaceae</taxon>
        <taxon>Xylanibacter</taxon>
    </lineage>
</organism>
<dbReference type="PANTHER" id="PTHR30349:SF64">
    <property type="entry name" value="PROPHAGE INTEGRASE INTD-RELATED"/>
    <property type="match status" value="1"/>
</dbReference>
<dbReference type="InterPro" id="IPR050090">
    <property type="entry name" value="Tyrosine_recombinase_XerCD"/>
</dbReference>
<proteinExistence type="inferred from homology"/>
<protein>
    <submittedName>
        <fullName evidence="5">Site-specific integrase</fullName>
    </submittedName>
</protein>
<feature type="domain" description="Tyr recombinase" evidence="4">
    <location>
        <begin position="214"/>
        <end position="397"/>
    </location>
</feature>
<dbReference type="Gene3D" id="1.10.150.130">
    <property type="match status" value="1"/>
</dbReference>
<evidence type="ECO:0000256" key="2">
    <source>
        <dbReference type="ARBA" id="ARBA00023125"/>
    </source>
</evidence>
<keyword evidence="3" id="KW-0233">DNA recombination</keyword>
<dbReference type="SUPFAM" id="SSF56349">
    <property type="entry name" value="DNA breaking-rejoining enzymes"/>
    <property type="match status" value="1"/>
</dbReference>
<evidence type="ECO:0000313" key="5">
    <source>
        <dbReference type="EMBL" id="NPE13383.1"/>
    </source>
</evidence>
<comment type="similarity">
    <text evidence="1">Belongs to the 'phage' integrase family.</text>
</comment>
<dbReference type="InterPro" id="IPR025269">
    <property type="entry name" value="SAM-like_dom"/>
</dbReference>
<dbReference type="GeneID" id="82156809"/>
<dbReference type="InterPro" id="IPR002104">
    <property type="entry name" value="Integrase_catalytic"/>
</dbReference>
<accession>A0ABX2AUK1</accession>
<name>A0ABX2AUK1_9BACT</name>
<evidence type="ECO:0000313" key="6">
    <source>
        <dbReference type="Proteomes" id="UP001193734"/>
    </source>
</evidence>
<dbReference type="Proteomes" id="UP001193734">
    <property type="component" value="Unassembled WGS sequence"/>
</dbReference>
<evidence type="ECO:0000259" key="4">
    <source>
        <dbReference type="PROSITE" id="PS51898"/>
    </source>
</evidence>
<dbReference type="PANTHER" id="PTHR30349">
    <property type="entry name" value="PHAGE INTEGRASE-RELATED"/>
    <property type="match status" value="1"/>
</dbReference>
<evidence type="ECO:0000256" key="3">
    <source>
        <dbReference type="ARBA" id="ARBA00023172"/>
    </source>
</evidence>
<gene>
    <name evidence="5" type="ORF">HPS55_03425</name>
</gene>
<dbReference type="Gene3D" id="1.10.443.10">
    <property type="entry name" value="Intergrase catalytic core"/>
    <property type="match status" value="1"/>
</dbReference>
<dbReference type="InterPro" id="IPR011010">
    <property type="entry name" value="DNA_brk_join_enz"/>
</dbReference>
<dbReference type="PROSITE" id="PS51898">
    <property type="entry name" value="TYR_RECOMBINASE"/>
    <property type="match status" value="1"/>
</dbReference>
<sequence>MTSIKLKLRMSSNCDEAGILYYQVIHDREVRLVSAGYRIFSCEWDRKHGRIVVSPVCSDIRSGELECIRENVRCGLDRMRDIADVLEASGMPYSAEDIVCRYNETAADVITVFGFIRRKAARLRRMGRNRTAGTYMEALSSLMKFRGYVDFRFNSFDADMIERYEAWMRMRRLCRNTTSFYMRILRTLYNQAVSEGLAREVNPFRNVYTGIDKTAKRAVTLQEIRRIKELDLSGEKGLEFARDIFLLSFCLRGMSFVDLAYLRKTDLSNGFVTYNRRKTGRQLTIRWERHMQLLLDKYNSPDTRYLLPIIVREDGTEERQYRNRMLLINRRLKKVAALAGVHMPLTLYVARHSWASIANAKNIPISVISGAMGHDSESTTQIYLASIQTNTIDEANQSILKDL</sequence>
<dbReference type="InterPro" id="IPR013762">
    <property type="entry name" value="Integrase-like_cat_sf"/>
</dbReference>
<dbReference type="Pfam" id="PF13102">
    <property type="entry name" value="Phage_int_SAM_5"/>
    <property type="match status" value="1"/>
</dbReference>
<dbReference type="RefSeq" id="WP_172176016.1">
    <property type="nucleotide sequence ID" value="NZ_CASYDI010000124.1"/>
</dbReference>
<dbReference type="InterPro" id="IPR010998">
    <property type="entry name" value="Integrase_recombinase_N"/>
</dbReference>
<dbReference type="EMBL" id="JABKKE010000003">
    <property type="protein sequence ID" value="NPE13383.1"/>
    <property type="molecule type" value="Genomic_DNA"/>
</dbReference>
<evidence type="ECO:0000256" key="1">
    <source>
        <dbReference type="ARBA" id="ARBA00008857"/>
    </source>
</evidence>
<dbReference type="Pfam" id="PF00589">
    <property type="entry name" value="Phage_integrase"/>
    <property type="match status" value="1"/>
</dbReference>
<keyword evidence="6" id="KW-1185">Reference proteome</keyword>
<comment type="caution">
    <text evidence="5">The sequence shown here is derived from an EMBL/GenBank/DDBJ whole genome shotgun (WGS) entry which is preliminary data.</text>
</comment>
<dbReference type="CDD" id="cd01185">
    <property type="entry name" value="INTN1_C_like"/>
    <property type="match status" value="1"/>
</dbReference>
<reference evidence="5 6" key="1">
    <citation type="submission" date="2020-05" db="EMBL/GenBank/DDBJ databases">
        <title>Distinct polysaccharide utilization as determinants for interspecies competition between intestinal Prevotella spp.</title>
        <authorList>
            <person name="Galvez E.J.C."/>
            <person name="Iljazovic A."/>
            <person name="Strowig T."/>
        </authorList>
    </citation>
    <scope>NUCLEOTIDE SEQUENCE [LARGE SCALE GENOMIC DNA]</scope>
    <source>
        <strain evidence="5 6">PROD</strain>
    </source>
</reference>
<keyword evidence="2" id="KW-0238">DNA-binding</keyword>